<gene>
    <name evidence="3" type="ORF">CkaCkLH20_02551</name>
</gene>
<dbReference type="AlphaFoldDB" id="A0A9P6IBS9"/>
<feature type="region of interest" description="Disordered" evidence="1">
    <location>
        <begin position="723"/>
        <end position="823"/>
    </location>
</feature>
<comment type="caution">
    <text evidence="3">The sequence shown here is derived from an EMBL/GenBank/DDBJ whole genome shotgun (WGS) entry which is preliminary data.</text>
</comment>
<dbReference type="SUPFAM" id="SSF54695">
    <property type="entry name" value="POZ domain"/>
    <property type="match status" value="1"/>
</dbReference>
<feature type="compositionally biased region" description="Basic and acidic residues" evidence="1">
    <location>
        <begin position="135"/>
        <end position="147"/>
    </location>
</feature>
<feature type="region of interest" description="Disordered" evidence="1">
    <location>
        <begin position="660"/>
        <end position="687"/>
    </location>
</feature>
<evidence type="ECO:0000256" key="1">
    <source>
        <dbReference type="SAM" id="MobiDB-lite"/>
    </source>
</evidence>
<feature type="region of interest" description="Disordered" evidence="1">
    <location>
        <begin position="135"/>
        <end position="210"/>
    </location>
</feature>
<evidence type="ECO:0000259" key="2">
    <source>
        <dbReference type="PROSITE" id="PS50097"/>
    </source>
</evidence>
<protein>
    <recommendedName>
        <fullName evidence="2">BTB domain-containing protein</fullName>
    </recommendedName>
</protein>
<accession>A0A9P6IBS9</accession>
<keyword evidence="4" id="KW-1185">Reference proteome</keyword>
<dbReference type="PANTHER" id="PTHR45834">
    <property type="entry name" value="RHO GUANINE NUCLEOTIDE EXCHANGE FACTOR 9-RELATED"/>
    <property type="match status" value="1"/>
</dbReference>
<evidence type="ECO:0000313" key="3">
    <source>
        <dbReference type="EMBL" id="KAF9879740.1"/>
    </source>
</evidence>
<dbReference type="RefSeq" id="XP_038749201.1">
    <property type="nucleotide sequence ID" value="XM_038885270.1"/>
</dbReference>
<feature type="compositionally biased region" description="Acidic residues" evidence="1">
    <location>
        <begin position="723"/>
        <end position="811"/>
    </location>
</feature>
<name>A0A9P6IBS9_9PEZI</name>
<reference evidence="3" key="1">
    <citation type="submission" date="2020-03" db="EMBL/GenBank/DDBJ databases">
        <authorList>
            <person name="He L."/>
        </authorList>
    </citation>
    <scope>NUCLEOTIDE SEQUENCE</scope>
    <source>
        <strain evidence="3">CkLH20</strain>
    </source>
</reference>
<dbReference type="Gene3D" id="3.30.710.10">
    <property type="entry name" value="Potassium Channel Kv1.1, Chain A"/>
    <property type="match status" value="1"/>
</dbReference>
<feature type="region of interest" description="Disordered" evidence="1">
    <location>
        <begin position="435"/>
        <end position="479"/>
    </location>
</feature>
<dbReference type="PROSITE" id="PS50097">
    <property type="entry name" value="BTB"/>
    <property type="match status" value="1"/>
</dbReference>
<feature type="compositionally biased region" description="Low complexity" evidence="1">
    <location>
        <begin position="99"/>
        <end position="119"/>
    </location>
</feature>
<feature type="compositionally biased region" description="Low complexity" evidence="1">
    <location>
        <begin position="438"/>
        <end position="455"/>
    </location>
</feature>
<feature type="region of interest" description="Disordered" evidence="1">
    <location>
        <begin position="92"/>
        <end position="119"/>
    </location>
</feature>
<sequence>MATTLTSPIQNPLFTLSTSPSWHKMADPLDKENYEASSLSESCTPPPTPELGFAIPISMSSKKYSTRRFHSLESAGSRQNRRRSLFALFGPGVEEAGDTSQPTATTSQGSSQSSNIPISPTQQLDQMLSMGNNRQAEKAVKMDRDSTSDGAPKQAETGGDKETNEPTASPMMKNIDKSSENSGDVGAGSSDETQLTPNKTKSPVHRHKRNETAVKIVDQESADAVILPSSLYQSPTEYGRDTFSTQKTEGATLPIHLNPAAYSFNQESREITFLPSVYYASGALPAPPRSLPNIPEENTQPDEDDASLLPSTSFNTSAPAHGILKTPVEKKKPNEKKVHFEAAKASDPEDEQCDSDDSDKTVKAGVGGMKAALPPGLSPVIWDEGSEPKIWLKDGKPTLFRPTKDPGYYTCPLWSRQYPEILSNDPKVNRYASSDTDSIVSQDGSQASSSSVTSANTAYNRGSKAPERSRLANSPPVTNTATPLVDYSNMPVMPPMPSGFNYPPVYRNRVVLEVGGRRFISSIDVLERSPYFKYFLAIPFMDWYRGGVIHIDNDGDLFAHILRYLRTGSYPFFWDARTGFDYGMYAMLLQQSRYYLLPKLEAWIMEQKYLKVVRTDVMHRKLEVLEDQEWVWKHRAEGLDSYEVTGVVSSTRDTKSRAGKLKAFGVEKPEKDEEEDIGEGPQEERANMEAIQVFTKSQRTRVNIDLLRSLDFWKMNKMRDELDENGQNENEQDENEQDENEQDENEQDENEQDENDQNENEQDENEQDENDQNENEQDENEQDENEQDENDQNENEQDENEQDENEQDENDQNEKRTGWRQKG</sequence>
<dbReference type="OrthoDB" id="2414723at2759"/>
<reference evidence="3" key="2">
    <citation type="submission" date="2020-11" db="EMBL/GenBank/DDBJ databases">
        <title>Whole genome sequencing of Colletotrichum sp.</title>
        <authorList>
            <person name="Li H."/>
        </authorList>
    </citation>
    <scope>NUCLEOTIDE SEQUENCE</scope>
    <source>
        <strain evidence="3">CkLH20</strain>
    </source>
</reference>
<organism evidence="3 4">
    <name type="scientific">Colletotrichum karsti</name>
    <dbReference type="NCBI Taxonomy" id="1095194"/>
    <lineage>
        <taxon>Eukaryota</taxon>
        <taxon>Fungi</taxon>
        <taxon>Dikarya</taxon>
        <taxon>Ascomycota</taxon>
        <taxon>Pezizomycotina</taxon>
        <taxon>Sordariomycetes</taxon>
        <taxon>Hypocreomycetidae</taxon>
        <taxon>Glomerellales</taxon>
        <taxon>Glomerellaceae</taxon>
        <taxon>Colletotrichum</taxon>
        <taxon>Colletotrichum boninense species complex</taxon>
    </lineage>
</organism>
<dbReference type="Proteomes" id="UP000781932">
    <property type="component" value="Unassembled WGS sequence"/>
</dbReference>
<dbReference type="GO" id="GO:0005829">
    <property type="term" value="C:cytosol"/>
    <property type="evidence" value="ECO:0007669"/>
    <property type="project" value="TreeGrafter"/>
</dbReference>
<feature type="region of interest" description="Disordered" evidence="1">
    <location>
        <begin position="332"/>
        <end position="360"/>
    </location>
</feature>
<evidence type="ECO:0000313" key="4">
    <source>
        <dbReference type="Proteomes" id="UP000781932"/>
    </source>
</evidence>
<dbReference type="PANTHER" id="PTHR45834:SF3">
    <property type="entry name" value="RHO GUANINE NUCLEOTIDE EXCHANGE FACTOR 3, ISOFORM L"/>
    <property type="match status" value="1"/>
</dbReference>
<feature type="compositionally biased region" description="Polar residues" evidence="1">
    <location>
        <begin position="309"/>
        <end position="318"/>
    </location>
</feature>
<dbReference type="InterPro" id="IPR053086">
    <property type="entry name" value="RhoGEF_domain"/>
</dbReference>
<feature type="compositionally biased region" description="Polar residues" evidence="1">
    <location>
        <begin position="190"/>
        <end position="201"/>
    </location>
</feature>
<dbReference type="InterPro" id="IPR000210">
    <property type="entry name" value="BTB/POZ_dom"/>
</dbReference>
<feature type="compositionally biased region" description="Basic and acidic residues" evidence="1">
    <location>
        <begin position="332"/>
        <end position="347"/>
    </location>
</feature>
<proteinExistence type="predicted"/>
<feature type="region of interest" description="Disordered" evidence="1">
    <location>
        <begin position="288"/>
        <end position="320"/>
    </location>
</feature>
<dbReference type="InterPro" id="IPR011333">
    <property type="entry name" value="SKP1/BTB/POZ_sf"/>
</dbReference>
<dbReference type="GO" id="GO:0005085">
    <property type="term" value="F:guanyl-nucleotide exchange factor activity"/>
    <property type="evidence" value="ECO:0007669"/>
    <property type="project" value="TreeGrafter"/>
</dbReference>
<feature type="compositionally biased region" description="Acidic residues" evidence="1">
    <location>
        <begin position="348"/>
        <end position="357"/>
    </location>
</feature>
<dbReference type="EMBL" id="JAATWM020000006">
    <property type="protein sequence ID" value="KAF9879740.1"/>
    <property type="molecule type" value="Genomic_DNA"/>
</dbReference>
<dbReference type="GeneID" id="62158344"/>
<feature type="domain" description="BTB" evidence="2">
    <location>
        <begin position="508"/>
        <end position="568"/>
    </location>
</feature>